<comment type="caution">
    <text evidence="1">The sequence shown here is derived from an EMBL/GenBank/DDBJ whole genome shotgun (WGS) entry which is preliminary data.</text>
</comment>
<organism evidence="1">
    <name type="scientific">bioreactor metagenome</name>
    <dbReference type="NCBI Taxonomy" id="1076179"/>
    <lineage>
        <taxon>unclassified sequences</taxon>
        <taxon>metagenomes</taxon>
        <taxon>ecological metagenomes</taxon>
    </lineage>
</organism>
<gene>
    <name evidence="1" type="ORF">SDC9_155165</name>
</gene>
<evidence type="ECO:0000313" key="1">
    <source>
        <dbReference type="EMBL" id="MPN07893.1"/>
    </source>
</evidence>
<sequence>MRIDARLAQFLDQRQRSVQLLVATDEDHRTVLGADVISLTIERRRVVDDEKDFQQIAITQDSGIELDAHNLGMPGTAFANLTIGRMLDMTTRIAGRYRMHAFDLTEYRLQAPETAPAQHGRFEFRAFY</sequence>
<dbReference type="AlphaFoldDB" id="A0A645F5Q8"/>
<proteinExistence type="predicted"/>
<accession>A0A645F5Q8</accession>
<name>A0A645F5Q8_9ZZZZ</name>
<dbReference type="EMBL" id="VSSQ01053906">
    <property type="protein sequence ID" value="MPN07893.1"/>
    <property type="molecule type" value="Genomic_DNA"/>
</dbReference>
<protein>
    <submittedName>
        <fullName evidence="1">Uncharacterized protein</fullName>
    </submittedName>
</protein>
<reference evidence="1" key="1">
    <citation type="submission" date="2019-08" db="EMBL/GenBank/DDBJ databases">
        <authorList>
            <person name="Kucharzyk K."/>
            <person name="Murdoch R.W."/>
            <person name="Higgins S."/>
            <person name="Loffler F."/>
        </authorList>
    </citation>
    <scope>NUCLEOTIDE SEQUENCE</scope>
</reference>